<dbReference type="InterPro" id="IPR004839">
    <property type="entry name" value="Aminotransferase_I/II_large"/>
</dbReference>
<reference evidence="5 6" key="1">
    <citation type="submission" date="2019-03" db="EMBL/GenBank/DDBJ databases">
        <title>Diversity of the mouse oral microbiome.</title>
        <authorList>
            <person name="Joseph S."/>
            <person name="Aduse-Opoku J."/>
            <person name="Curtis M."/>
            <person name="Wade W."/>
            <person name="Hashim A."/>
        </authorList>
    </citation>
    <scope>NUCLEOTIDE SEQUENCE [LARGE SCALE GENOMIC DNA]</scope>
    <source>
        <strain evidence="5 6">P1012</strain>
    </source>
</reference>
<dbReference type="Proteomes" id="UP000298358">
    <property type="component" value="Unassembled WGS sequence"/>
</dbReference>
<name>A0A4Y9FSA0_9MICO</name>
<organism evidence="5 6">
    <name type="scientific">Microbacterium paludicola</name>
    <dbReference type="NCBI Taxonomy" id="300019"/>
    <lineage>
        <taxon>Bacteria</taxon>
        <taxon>Bacillati</taxon>
        <taxon>Actinomycetota</taxon>
        <taxon>Actinomycetes</taxon>
        <taxon>Micrococcales</taxon>
        <taxon>Microbacteriaceae</taxon>
        <taxon>Microbacterium</taxon>
    </lineage>
</organism>
<keyword evidence="2 5" id="KW-0808">Transferase</keyword>
<comment type="caution">
    <text evidence="5">The sequence shown here is derived from an EMBL/GenBank/DDBJ whole genome shotgun (WGS) entry which is preliminary data.</text>
</comment>
<dbReference type="OrthoDB" id="5056396at2"/>
<proteinExistence type="predicted"/>
<evidence type="ECO:0000313" key="5">
    <source>
        <dbReference type="EMBL" id="TFU32107.1"/>
    </source>
</evidence>
<keyword evidence="1 5" id="KW-0032">Aminotransferase</keyword>
<dbReference type="InterPro" id="IPR015422">
    <property type="entry name" value="PyrdxlP-dep_Trfase_small"/>
</dbReference>
<keyword evidence="6" id="KW-1185">Reference proteome</keyword>
<dbReference type="InterPro" id="IPR050106">
    <property type="entry name" value="HistidinolP_aminotransfase"/>
</dbReference>
<dbReference type="RefSeq" id="WP_135115115.1">
    <property type="nucleotide sequence ID" value="NZ_JADGLL010000035.1"/>
</dbReference>
<feature type="domain" description="Aminotransferase class I/classII large" evidence="4">
    <location>
        <begin position="53"/>
        <end position="334"/>
    </location>
</feature>
<dbReference type="AlphaFoldDB" id="A0A4Y9FSA0"/>
<evidence type="ECO:0000259" key="4">
    <source>
        <dbReference type="Pfam" id="PF00155"/>
    </source>
</evidence>
<sequence>MAEIVDDGVQFRRSLEAVPAFRRALFPEGRIRAGLNESHLPPIEGLLEAIVTEVPLLHRYGGPGEAAIEAVAEAHGRDVDEVLLGAGSSALIHTVIGSVCEPGDEVLFSWLTFEGYLGACHAAGAVPVPVPWTAEGGHDVDALLASVTERTRVVVISTPNNPSGTPLWRTQFDQLAAQLPPRVIILLDEAYSEFGGDPDAFYGTMRTDLPENAVVLKTLSKACGLASLRAGFLLGAPRIVDGVSRMRAANAVSRLAQAGMAYCYSPVGRELIAARVDAIVTERRRIEDALQQRGIPAARSEGNFVWLPAGERALELFTHVADAGILARAYEGYGLRYTVDTVESNDLFVEAVAGWWTARSA</sequence>
<keyword evidence="3" id="KW-0663">Pyridoxal phosphate</keyword>
<dbReference type="PANTHER" id="PTHR43643">
    <property type="entry name" value="HISTIDINOL-PHOSPHATE AMINOTRANSFERASE 2"/>
    <property type="match status" value="1"/>
</dbReference>
<dbReference type="Gene3D" id="3.40.640.10">
    <property type="entry name" value="Type I PLP-dependent aspartate aminotransferase-like (Major domain)"/>
    <property type="match status" value="1"/>
</dbReference>
<dbReference type="Gene3D" id="3.90.1150.10">
    <property type="entry name" value="Aspartate Aminotransferase, domain 1"/>
    <property type="match status" value="1"/>
</dbReference>
<dbReference type="CDD" id="cd00609">
    <property type="entry name" value="AAT_like"/>
    <property type="match status" value="1"/>
</dbReference>
<dbReference type="InterPro" id="IPR015421">
    <property type="entry name" value="PyrdxlP-dep_Trfase_major"/>
</dbReference>
<dbReference type="Pfam" id="PF00155">
    <property type="entry name" value="Aminotran_1_2"/>
    <property type="match status" value="1"/>
</dbReference>
<accession>A0A4Y9FSA0</accession>
<protein>
    <submittedName>
        <fullName evidence="5">Aminotransferase class I/II-fold pyridoxal phosphate-dependent enzyme</fullName>
    </submittedName>
</protein>
<evidence type="ECO:0000256" key="3">
    <source>
        <dbReference type="ARBA" id="ARBA00022898"/>
    </source>
</evidence>
<evidence type="ECO:0000256" key="1">
    <source>
        <dbReference type="ARBA" id="ARBA00022576"/>
    </source>
</evidence>
<dbReference type="GO" id="GO:0030170">
    <property type="term" value="F:pyridoxal phosphate binding"/>
    <property type="evidence" value="ECO:0007669"/>
    <property type="project" value="InterPro"/>
</dbReference>
<dbReference type="EMBL" id="SPQB01000035">
    <property type="protein sequence ID" value="TFU32107.1"/>
    <property type="molecule type" value="Genomic_DNA"/>
</dbReference>
<dbReference type="InterPro" id="IPR015424">
    <property type="entry name" value="PyrdxlP-dep_Trfase"/>
</dbReference>
<gene>
    <name evidence="5" type="ORF">E4U02_12210</name>
</gene>
<evidence type="ECO:0000256" key="2">
    <source>
        <dbReference type="ARBA" id="ARBA00022679"/>
    </source>
</evidence>
<dbReference type="GO" id="GO:0008483">
    <property type="term" value="F:transaminase activity"/>
    <property type="evidence" value="ECO:0007669"/>
    <property type="project" value="UniProtKB-KW"/>
</dbReference>
<dbReference type="SUPFAM" id="SSF53383">
    <property type="entry name" value="PLP-dependent transferases"/>
    <property type="match status" value="1"/>
</dbReference>
<evidence type="ECO:0000313" key="6">
    <source>
        <dbReference type="Proteomes" id="UP000298358"/>
    </source>
</evidence>
<dbReference type="PANTHER" id="PTHR43643:SF3">
    <property type="entry name" value="HISTIDINOL-PHOSPHATE AMINOTRANSFERASE"/>
    <property type="match status" value="1"/>
</dbReference>